<evidence type="ECO:0000256" key="1">
    <source>
        <dbReference type="ARBA" id="ARBA00004123"/>
    </source>
</evidence>
<sequence>MASVYMLSGEYQDQIEHIHKQLQHKLVGNHVLIGSHSQNIGCLNVKTITEVYLQLHNQYKLYRNERETMLNQEDQLIIVQLCMAERNKKEFGSFEVDVSAVLEAHTKLTKHMLNPTEYELSDDLRPVSDLYASFMKECNMLDWYTLFSRVKKAMESDEKLKENLASMSVLACGIPRSEIEKAMFLHLCTDKACEAVEVETPLDGSASDVKVNLLPTSLIEGLEKDVNANSATHPQSVTEIYATSVFLAYIHLLVNSRSELSLARAVNVPDRGIDHAAFTDLKRVSKQKNMPMYQTAASYIMRIRLGGKSYAPDVNCPLRNHVKGLGEFTDFLHKLQCIVEENPNTSAAVRKVINNIKIVILKSRDTGLRAVSVENVANWLMKVAQDLIDETLSKTDGSSPSRAVSEGGSTVGRKTLNILRFIINQASSQPDTSNHVSLLTDHFSSQKTPVRFPSLMSKFRSPEADAESPEHAENKSLLDRAVSNVLSGSCDEKAQGLPRFKSCMDWAKPLHDVGIRSTTGDDIYPLQSDTFIQCKTVVHSGDNSSMSKKAKRVLESLHDQENQETSTENAITEKTNNDATASSVNNINKDNGAPIRSKSNNAGKSDNAGKGKRKLPASSSQPAKKVKKSATSKSSKLKDKPLLKGQQVMTQFFRL</sequence>
<dbReference type="GO" id="GO:0003677">
    <property type="term" value="F:DNA binding"/>
    <property type="evidence" value="ECO:0007669"/>
    <property type="project" value="UniProtKB-KW"/>
</dbReference>
<feature type="region of interest" description="Disordered" evidence="12">
    <location>
        <begin position="539"/>
        <end position="643"/>
    </location>
</feature>
<dbReference type="GO" id="GO:2000042">
    <property type="term" value="P:negative regulation of double-strand break repair via homologous recombination"/>
    <property type="evidence" value="ECO:0007669"/>
    <property type="project" value="InterPro"/>
</dbReference>
<proteinExistence type="inferred from homology"/>
<dbReference type="InterPro" id="IPR038932">
    <property type="entry name" value="PARPBP"/>
</dbReference>
<keyword evidence="6" id="KW-0227">DNA damage</keyword>
<evidence type="ECO:0000256" key="3">
    <source>
        <dbReference type="ARBA" id="ARBA00009135"/>
    </source>
</evidence>
<dbReference type="Proteomes" id="UP000749559">
    <property type="component" value="Unassembled WGS sequence"/>
</dbReference>
<dbReference type="PANTHER" id="PTHR32121:SF0">
    <property type="entry name" value="PCNA-INTERACTING PARTNER"/>
    <property type="match status" value="1"/>
</dbReference>
<evidence type="ECO:0000256" key="2">
    <source>
        <dbReference type="ARBA" id="ARBA00004496"/>
    </source>
</evidence>
<dbReference type="GO" id="GO:0005737">
    <property type="term" value="C:cytoplasm"/>
    <property type="evidence" value="ECO:0007669"/>
    <property type="project" value="UniProtKB-SubCell"/>
</dbReference>
<reference evidence="13" key="1">
    <citation type="submission" date="2022-03" db="EMBL/GenBank/DDBJ databases">
        <authorList>
            <person name="Martin C."/>
        </authorList>
    </citation>
    <scope>NUCLEOTIDE SEQUENCE</scope>
</reference>
<keyword evidence="5" id="KW-0963">Cytoplasm</keyword>
<keyword evidence="9" id="KW-0539">Nucleus</keyword>
<evidence type="ECO:0000256" key="5">
    <source>
        <dbReference type="ARBA" id="ARBA00022490"/>
    </source>
</evidence>
<evidence type="ECO:0000256" key="12">
    <source>
        <dbReference type="SAM" id="MobiDB-lite"/>
    </source>
</evidence>
<feature type="compositionally biased region" description="Polar residues" evidence="12">
    <location>
        <begin position="563"/>
        <end position="589"/>
    </location>
</feature>
<evidence type="ECO:0000256" key="9">
    <source>
        <dbReference type="ARBA" id="ARBA00023242"/>
    </source>
</evidence>
<dbReference type="OrthoDB" id="6427080at2759"/>
<comment type="similarity">
    <text evidence="3">Belongs to the PARI family.</text>
</comment>
<evidence type="ECO:0000256" key="6">
    <source>
        <dbReference type="ARBA" id="ARBA00022763"/>
    </source>
</evidence>
<dbReference type="AlphaFoldDB" id="A0A8J1Y166"/>
<organism evidence="13 14">
    <name type="scientific">Owenia fusiformis</name>
    <name type="common">Polychaete worm</name>
    <dbReference type="NCBI Taxonomy" id="6347"/>
    <lineage>
        <taxon>Eukaryota</taxon>
        <taxon>Metazoa</taxon>
        <taxon>Spiralia</taxon>
        <taxon>Lophotrochozoa</taxon>
        <taxon>Annelida</taxon>
        <taxon>Polychaeta</taxon>
        <taxon>Sedentaria</taxon>
        <taxon>Canalipalpata</taxon>
        <taxon>Sabellida</taxon>
        <taxon>Oweniida</taxon>
        <taxon>Oweniidae</taxon>
        <taxon>Owenia</taxon>
    </lineage>
</organism>
<keyword evidence="7" id="KW-0238">DNA-binding</keyword>
<feature type="compositionally biased region" description="Basic and acidic residues" evidence="12">
    <location>
        <begin position="552"/>
        <end position="561"/>
    </location>
</feature>
<keyword evidence="8" id="KW-0234">DNA repair</keyword>
<keyword evidence="14" id="KW-1185">Reference proteome</keyword>
<dbReference type="GO" id="GO:0000785">
    <property type="term" value="C:chromatin"/>
    <property type="evidence" value="ECO:0007669"/>
    <property type="project" value="TreeGrafter"/>
</dbReference>
<protein>
    <recommendedName>
        <fullName evidence="4">PCNA-interacting partner</fullName>
    </recommendedName>
    <alternativeName>
        <fullName evidence="10">PARP-1 binding protein</fullName>
    </alternativeName>
    <alternativeName>
        <fullName evidence="11">PARP1-binding protein</fullName>
    </alternativeName>
</protein>
<comment type="caution">
    <text evidence="13">The sequence shown here is derived from an EMBL/GenBank/DDBJ whole genome shotgun (WGS) entry which is preliminary data.</text>
</comment>
<evidence type="ECO:0000256" key="10">
    <source>
        <dbReference type="ARBA" id="ARBA00031632"/>
    </source>
</evidence>
<dbReference type="PANTHER" id="PTHR32121">
    <property type="entry name" value="PCNA-INTERACTING PARTNER"/>
    <property type="match status" value="1"/>
</dbReference>
<evidence type="ECO:0000256" key="8">
    <source>
        <dbReference type="ARBA" id="ARBA00023204"/>
    </source>
</evidence>
<dbReference type="GO" id="GO:0006281">
    <property type="term" value="P:DNA repair"/>
    <property type="evidence" value="ECO:0007669"/>
    <property type="project" value="UniProtKB-KW"/>
</dbReference>
<comment type="subcellular location">
    <subcellularLocation>
        <location evidence="2">Cytoplasm</location>
    </subcellularLocation>
    <subcellularLocation>
        <location evidence="1">Nucleus</location>
    </subcellularLocation>
</comment>
<evidence type="ECO:0000313" key="14">
    <source>
        <dbReference type="Proteomes" id="UP000749559"/>
    </source>
</evidence>
<gene>
    <name evidence="13" type="ORF">OFUS_LOCUS1535</name>
</gene>
<dbReference type="EMBL" id="CAIIXF020000001">
    <property type="protein sequence ID" value="CAH1774011.1"/>
    <property type="molecule type" value="Genomic_DNA"/>
</dbReference>
<evidence type="ECO:0000256" key="11">
    <source>
        <dbReference type="ARBA" id="ARBA00032731"/>
    </source>
</evidence>
<evidence type="ECO:0000256" key="7">
    <source>
        <dbReference type="ARBA" id="ARBA00023125"/>
    </source>
</evidence>
<evidence type="ECO:0000256" key="4">
    <source>
        <dbReference type="ARBA" id="ARBA00014320"/>
    </source>
</evidence>
<dbReference type="GO" id="GO:0005634">
    <property type="term" value="C:nucleus"/>
    <property type="evidence" value="ECO:0007669"/>
    <property type="project" value="UniProtKB-SubCell"/>
</dbReference>
<name>A0A8J1Y166_OWEFU</name>
<dbReference type="Gene3D" id="1.10.486.10">
    <property type="entry name" value="PCRA, domain 4"/>
    <property type="match status" value="1"/>
</dbReference>
<evidence type="ECO:0000313" key="13">
    <source>
        <dbReference type="EMBL" id="CAH1774011.1"/>
    </source>
</evidence>
<accession>A0A8J1Y166</accession>